<evidence type="ECO:0000259" key="5">
    <source>
        <dbReference type="SMART" id="SM00990"/>
    </source>
</evidence>
<evidence type="ECO:0000256" key="1">
    <source>
        <dbReference type="ARBA" id="ARBA00001946"/>
    </source>
</evidence>
<protein>
    <submittedName>
        <fullName evidence="6">VRR-NUC domain containing protein</fullName>
    </submittedName>
</protein>
<evidence type="ECO:0000256" key="4">
    <source>
        <dbReference type="ARBA" id="ARBA00029354"/>
    </source>
</evidence>
<organism evidence="6">
    <name type="scientific">uncultured Caudovirales phage</name>
    <dbReference type="NCBI Taxonomy" id="2100421"/>
    <lineage>
        <taxon>Viruses</taxon>
        <taxon>Duplodnaviria</taxon>
        <taxon>Heunggongvirae</taxon>
        <taxon>Uroviricota</taxon>
        <taxon>Caudoviricetes</taxon>
        <taxon>Peduoviridae</taxon>
        <taxon>Maltschvirus</taxon>
        <taxon>Maltschvirus maltsch</taxon>
    </lineage>
</organism>
<dbReference type="Pfam" id="PF01870">
    <property type="entry name" value="Hjc"/>
    <property type="match status" value="1"/>
</dbReference>
<dbReference type="EMBL" id="LR798273">
    <property type="protein sequence ID" value="CAB5218987.1"/>
    <property type="molecule type" value="Genomic_DNA"/>
</dbReference>
<comment type="cofactor">
    <cofactor evidence="1">
        <name>Mg(2+)</name>
        <dbReference type="ChEBI" id="CHEBI:18420"/>
    </cofactor>
</comment>
<dbReference type="GO" id="GO:0003676">
    <property type="term" value="F:nucleic acid binding"/>
    <property type="evidence" value="ECO:0007669"/>
    <property type="project" value="InterPro"/>
</dbReference>
<dbReference type="InterPro" id="IPR011856">
    <property type="entry name" value="tRNA_endonuc-like_dom_sf"/>
</dbReference>
<evidence type="ECO:0000313" key="6">
    <source>
        <dbReference type="EMBL" id="CAB4241148.1"/>
    </source>
</evidence>
<evidence type="ECO:0000256" key="2">
    <source>
        <dbReference type="ARBA" id="ARBA00022722"/>
    </source>
</evidence>
<dbReference type="InterPro" id="IPR011335">
    <property type="entry name" value="Restrct_endonuc-II-like"/>
</dbReference>
<dbReference type="InterPro" id="IPR002732">
    <property type="entry name" value="Hjc"/>
</dbReference>
<dbReference type="GO" id="GO:0008821">
    <property type="term" value="F:crossover junction DNA endonuclease activity"/>
    <property type="evidence" value="ECO:0007669"/>
    <property type="project" value="UniProtKB-EC"/>
</dbReference>
<proteinExistence type="predicted"/>
<accession>A0A6J5T8H6</accession>
<evidence type="ECO:0000313" key="7">
    <source>
        <dbReference type="EMBL" id="CAB5218987.1"/>
    </source>
</evidence>
<dbReference type="Gene3D" id="3.40.1350.10">
    <property type="match status" value="1"/>
</dbReference>
<comment type="catalytic activity">
    <reaction evidence="4">
        <text>Endonucleolytic cleavage at a junction such as a reciprocal single-stranded crossover between two homologous DNA duplexes (Holliday junction).</text>
        <dbReference type="EC" id="3.1.21.10"/>
    </reaction>
</comment>
<dbReference type="SUPFAM" id="SSF52980">
    <property type="entry name" value="Restriction endonuclease-like"/>
    <property type="match status" value="1"/>
</dbReference>
<reference evidence="6" key="1">
    <citation type="submission" date="2020-05" db="EMBL/GenBank/DDBJ databases">
        <authorList>
            <person name="Chiriac C."/>
            <person name="Salcher M."/>
            <person name="Ghai R."/>
            <person name="Kavagutti S V."/>
        </authorList>
    </citation>
    <scope>NUCLEOTIDE SEQUENCE</scope>
</reference>
<gene>
    <name evidence="7" type="ORF">UFOVP228_14</name>
    <name evidence="6" type="ORF">UFOVP47_88</name>
</gene>
<evidence type="ECO:0000256" key="3">
    <source>
        <dbReference type="ARBA" id="ARBA00022801"/>
    </source>
</evidence>
<dbReference type="EMBL" id="LR797820">
    <property type="protein sequence ID" value="CAB4241148.1"/>
    <property type="molecule type" value="Genomic_DNA"/>
</dbReference>
<keyword evidence="2" id="KW-0540">Nuclease</keyword>
<dbReference type="SMART" id="SM00990">
    <property type="entry name" value="VRR_NUC"/>
    <property type="match status" value="1"/>
</dbReference>
<dbReference type="InterPro" id="IPR014883">
    <property type="entry name" value="VRR_NUC"/>
</dbReference>
<name>A0A6J5T8H6_9CAUD</name>
<feature type="domain" description="VRR-NUC" evidence="5">
    <location>
        <begin position="2"/>
        <end position="84"/>
    </location>
</feature>
<sequence>MATPESIVKKEVTKTLTGYGVYHFFPAANGYGRAGIPDIICCINGHMLAIECKAGKGRTTALQERELQRIRDAGGSALVIYDRPEDFTLLGRTIHTLRQL</sequence>
<keyword evidence="3" id="KW-0378">Hydrolase</keyword>